<feature type="transmembrane region" description="Helical" evidence="1">
    <location>
        <begin position="84"/>
        <end position="103"/>
    </location>
</feature>
<evidence type="ECO:0000256" key="1">
    <source>
        <dbReference type="SAM" id="Phobius"/>
    </source>
</evidence>
<dbReference type="Proteomes" id="UP000242705">
    <property type="component" value="Unassembled WGS sequence"/>
</dbReference>
<keyword evidence="1" id="KW-0812">Transmembrane</keyword>
<evidence type="ECO:0000313" key="2">
    <source>
        <dbReference type="EMBL" id="PSR20902.1"/>
    </source>
</evidence>
<keyword evidence="1" id="KW-0472">Membrane</keyword>
<proteinExistence type="predicted"/>
<accession>A0A2T2WF79</accession>
<dbReference type="AlphaFoldDB" id="A0A2T2WF79"/>
<keyword evidence="1" id="KW-1133">Transmembrane helix</keyword>
<dbReference type="EMBL" id="PXYX01000127">
    <property type="protein sequence ID" value="PSR20902.1"/>
    <property type="molecule type" value="Genomic_DNA"/>
</dbReference>
<name>A0A2T2WF79_SULTH</name>
<protein>
    <submittedName>
        <fullName evidence="2">Uncharacterized protein</fullName>
    </submittedName>
</protein>
<feature type="transmembrane region" description="Helical" evidence="1">
    <location>
        <begin position="60"/>
        <end position="78"/>
    </location>
</feature>
<organism evidence="2 3">
    <name type="scientific">Sulfobacillus thermosulfidooxidans</name>
    <dbReference type="NCBI Taxonomy" id="28034"/>
    <lineage>
        <taxon>Bacteria</taxon>
        <taxon>Bacillati</taxon>
        <taxon>Bacillota</taxon>
        <taxon>Clostridia</taxon>
        <taxon>Eubacteriales</taxon>
        <taxon>Clostridiales Family XVII. Incertae Sedis</taxon>
        <taxon>Sulfobacillus</taxon>
    </lineage>
</organism>
<evidence type="ECO:0000313" key="3">
    <source>
        <dbReference type="Proteomes" id="UP000242705"/>
    </source>
</evidence>
<gene>
    <name evidence="2" type="ORF">C7B47_17670</name>
</gene>
<comment type="caution">
    <text evidence="2">The sequence shown here is derived from an EMBL/GenBank/DDBJ whole genome shotgun (WGS) entry which is preliminary data.</text>
</comment>
<reference evidence="2 3" key="1">
    <citation type="journal article" date="2014" name="BMC Genomics">
        <title>Comparison of environmental and isolate Sulfobacillus genomes reveals diverse carbon, sulfur, nitrogen, and hydrogen metabolisms.</title>
        <authorList>
            <person name="Justice N.B."/>
            <person name="Norman A."/>
            <person name="Brown C.T."/>
            <person name="Singh A."/>
            <person name="Thomas B.C."/>
            <person name="Banfield J.F."/>
        </authorList>
    </citation>
    <scope>NUCLEOTIDE SEQUENCE [LARGE SCALE GENOMIC DNA]</scope>
    <source>
        <strain evidence="2">AMDSBA5</strain>
    </source>
</reference>
<sequence>MEEQAKNIIYCARCADEIVSKNDLITVLQWPGLIVAYHPRCYGERAQGSNPAGAPLNSHAMIWLIALFSPLCLAGFVFSSFAPIWLALALIIPILRLLSWLLIERKVSQ</sequence>